<dbReference type="OrthoDB" id="10270541at2759"/>
<keyword evidence="3" id="KW-1185">Reference proteome</keyword>
<gene>
    <name evidence="2" type="ORF">B0A52_05625</name>
    <name evidence="1" type="ORF">PV10_03847</name>
</gene>
<evidence type="ECO:0000313" key="1">
    <source>
        <dbReference type="EMBL" id="KIV92560.1"/>
    </source>
</evidence>
<proteinExistence type="predicted"/>
<dbReference type="EMBL" id="KN847522">
    <property type="protein sequence ID" value="KIV92560.1"/>
    <property type="molecule type" value="Genomic_DNA"/>
</dbReference>
<sequence length="192" mass="22130">MTEPSPLELIILGSNRVSWDLYLWFTSLELPGRFTLYELAHRFIEEPTGDLTPIQVSWWGGEKAPPRQIILENQAFIVAFDFSDEQTFKAARSIAIAVKKVKSKNCAMNLIGLQRRHCRLQVSLDDTTILANKLAVSIFSIQPQAEHKSIEAFLDLIRQCREERNSSKFPRHENRVSRMIRMIWANLFGILS</sequence>
<protein>
    <submittedName>
        <fullName evidence="1">Uncharacterized protein</fullName>
    </submittedName>
</protein>
<evidence type="ECO:0000313" key="2">
    <source>
        <dbReference type="EMBL" id="RVX70292.1"/>
    </source>
</evidence>
<evidence type="ECO:0000313" key="4">
    <source>
        <dbReference type="Proteomes" id="UP000288859"/>
    </source>
</evidence>
<dbReference type="GO" id="GO:0005525">
    <property type="term" value="F:GTP binding"/>
    <property type="evidence" value="ECO:0007669"/>
    <property type="project" value="InterPro"/>
</dbReference>
<dbReference type="GeneID" id="27321692"/>
<dbReference type="Pfam" id="PF00071">
    <property type="entry name" value="Ras"/>
    <property type="match status" value="1"/>
</dbReference>
<name>A0A0D1WTN4_EXOME</name>
<dbReference type="Proteomes" id="UP000054302">
    <property type="component" value="Unassembled WGS sequence"/>
</dbReference>
<dbReference type="InterPro" id="IPR027417">
    <property type="entry name" value="P-loop_NTPase"/>
</dbReference>
<reference evidence="2 4" key="2">
    <citation type="submission" date="2017-03" db="EMBL/GenBank/DDBJ databases">
        <title>Genomes of endolithic fungi from Antarctica.</title>
        <authorList>
            <person name="Coleine C."/>
            <person name="Masonjones S."/>
            <person name="Stajich J.E."/>
        </authorList>
    </citation>
    <scope>NUCLEOTIDE SEQUENCE [LARGE SCALE GENOMIC DNA]</scope>
    <source>
        <strain evidence="2 4">CCFEE 6314</strain>
    </source>
</reference>
<dbReference type="VEuPathDB" id="FungiDB:PV10_03847"/>
<dbReference type="GO" id="GO:0003924">
    <property type="term" value="F:GTPase activity"/>
    <property type="evidence" value="ECO:0007669"/>
    <property type="project" value="InterPro"/>
</dbReference>
<dbReference type="AlphaFoldDB" id="A0A0D1WTN4"/>
<dbReference type="InterPro" id="IPR001806">
    <property type="entry name" value="Small_GTPase"/>
</dbReference>
<evidence type="ECO:0000313" key="3">
    <source>
        <dbReference type="Proteomes" id="UP000054302"/>
    </source>
</evidence>
<dbReference type="RefSeq" id="XP_016224134.1">
    <property type="nucleotide sequence ID" value="XM_016368346.1"/>
</dbReference>
<dbReference type="EMBL" id="NAJM01000024">
    <property type="protein sequence ID" value="RVX70292.1"/>
    <property type="molecule type" value="Genomic_DNA"/>
</dbReference>
<accession>A0A0D1WTN4</accession>
<dbReference type="HOGENOM" id="CLU_1415171_0_0_1"/>
<reference evidence="1 3" key="1">
    <citation type="submission" date="2015-01" db="EMBL/GenBank/DDBJ databases">
        <title>The Genome Sequence of Exophiala mesophila CBS40295.</title>
        <authorList>
            <consortium name="The Broad Institute Genomics Platform"/>
            <person name="Cuomo C."/>
            <person name="de Hoog S."/>
            <person name="Gorbushina A."/>
            <person name="Stielow B."/>
            <person name="Teixiera M."/>
            <person name="Abouelleil A."/>
            <person name="Chapman S.B."/>
            <person name="Priest M."/>
            <person name="Young S.K."/>
            <person name="Wortman J."/>
            <person name="Nusbaum C."/>
            <person name="Birren B."/>
        </authorList>
    </citation>
    <scope>NUCLEOTIDE SEQUENCE [LARGE SCALE GENOMIC DNA]</scope>
    <source>
        <strain evidence="1 3">CBS 40295</strain>
    </source>
</reference>
<dbReference type="Gene3D" id="3.40.50.300">
    <property type="entry name" value="P-loop containing nucleotide triphosphate hydrolases"/>
    <property type="match status" value="1"/>
</dbReference>
<dbReference type="Proteomes" id="UP000288859">
    <property type="component" value="Unassembled WGS sequence"/>
</dbReference>
<organism evidence="1 3">
    <name type="scientific">Exophiala mesophila</name>
    <name type="common">Black yeast-like fungus</name>
    <dbReference type="NCBI Taxonomy" id="212818"/>
    <lineage>
        <taxon>Eukaryota</taxon>
        <taxon>Fungi</taxon>
        <taxon>Dikarya</taxon>
        <taxon>Ascomycota</taxon>
        <taxon>Pezizomycotina</taxon>
        <taxon>Eurotiomycetes</taxon>
        <taxon>Chaetothyriomycetidae</taxon>
        <taxon>Chaetothyriales</taxon>
        <taxon>Herpotrichiellaceae</taxon>
        <taxon>Exophiala</taxon>
    </lineage>
</organism>